<proteinExistence type="predicted"/>
<dbReference type="SUPFAM" id="SSF55961">
    <property type="entry name" value="Bet v1-like"/>
    <property type="match status" value="1"/>
</dbReference>
<dbReference type="AlphaFoldDB" id="A0A5C6QDT7"/>
<dbReference type="OrthoDB" id="6293039at2"/>
<evidence type="ECO:0000313" key="1">
    <source>
        <dbReference type="EMBL" id="TWX67186.1"/>
    </source>
</evidence>
<dbReference type="InterPro" id="IPR019587">
    <property type="entry name" value="Polyketide_cyclase/dehydratase"/>
</dbReference>
<organism evidence="1 2">
    <name type="scientific">Colwellia demingiae</name>
    <dbReference type="NCBI Taxonomy" id="89401"/>
    <lineage>
        <taxon>Bacteria</taxon>
        <taxon>Pseudomonadati</taxon>
        <taxon>Pseudomonadota</taxon>
        <taxon>Gammaproteobacteria</taxon>
        <taxon>Alteromonadales</taxon>
        <taxon>Colwelliaceae</taxon>
        <taxon>Colwellia</taxon>
    </lineage>
</organism>
<keyword evidence="2" id="KW-1185">Reference proteome</keyword>
<dbReference type="EMBL" id="VOLT01000006">
    <property type="protein sequence ID" value="TWX67186.1"/>
    <property type="molecule type" value="Genomic_DNA"/>
</dbReference>
<dbReference type="InterPro" id="IPR023393">
    <property type="entry name" value="START-like_dom_sf"/>
</dbReference>
<dbReference type="Gene3D" id="3.30.530.20">
    <property type="match status" value="1"/>
</dbReference>
<sequence>MNYLVKFMITIEVTQKISAPVEQVCQILLDHPKLERFFNAKIKTTQIQNEGELIGGKGAVRQITIGKIVFEEKIISATNEHICYRIIGNWPVSDHQGDIQLTSLGVDNQTTQLDYIIKFNGPKWLPSFLLKFFVASDINKAMKKLAEHFEDGHISVENIA</sequence>
<protein>
    <submittedName>
        <fullName evidence="1">SRPBCC family protein</fullName>
    </submittedName>
</protein>
<name>A0A5C6QDT7_9GAMM</name>
<evidence type="ECO:0000313" key="2">
    <source>
        <dbReference type="Proteomes" id="UP000321822"/>
    </source>
</evidence>
<dbReference type="Pfam" id="PF10604">
    <property type="entry name" value="Polyketide_cyc2"/>
    <property type="match status" value="1"/>
</dbReference>
<dbReference type="CDD" id="cd07821">
    <property type="entry name" value="PYR_PYL_RCAR_like"/>
    <property type="match status" value="1"/>
</dbReference>
<dbReference type="Proteomes" id="UP000321822">
    <property type="component" value="Unassembled WGS sequence"/>
</dbReference>
<comment type="caution">
    <text evidence="1">The sequence shown here is derived from an EMBL/GenBank/DDBJ whole genome shotgun (WGS) entry which is preliminary data.</text>
</comment>
<gene>
    <name evidence="1" type="ORF">ESZ36_12790</name>
</gene>
<reference evidence="1 2" key="1">
    <citation type="submission" date="2019-07" db="EMBL/GenBank/DDBJ databases">
        <title>Genomes of sea-ice associated Colwellia species.</title>
        <authorList>
            <person name="Bowman J.P."/>
        </authorList>
    </citation>
    <scope>NUCLEOTIDE SEQUENCE [LARGE SCALE GENOMIC DNA]</scope>
    <source>
        <strain evidence="1 2">ACAM 459</strain>
    </source>
</reference>
<accession>A0A5C6QDT7</accession>